<sequence>MMTGVCASCLQSLSGPGKPERRRADKPRRPEAAERRPRKPERRRADKPCRPEAAERR</sequence>
<feature type="region of interest" description="Disordered" evidence="1">
    <location>
        <begin position="1"/>
        <end position="57"/>
    </location>
</feature>
<evidence type="ECO:0000313" key="2">
    <source>
        <dbReference type="EMBL" id="KAA8580048.1"/>
    </source>
</evidence>
<evidence type="ECO:0000256" key="1">
    <source>
        <dbReference type="SAM" id="MobiDB-lite"/>
    </source>
</evidence>
<keyword evidence="3" id="KW-1185">Reference proteome</keyword>
<accession>A0A5J5CEQ5</accession>
<reference evidence="2 3" key="1">
    <citation type="submission" date="2019-08" db="EMBL/GenBank/DDBJ databases">
        <title>A chromosome-level genome assembly, high-density linkage maps, and genome scans reveal the genomic architecture of hybrid incompatibilities underlying speciation via character displacement in darters (Percidae: Etheostominae).</title>
        <authorList>
            <person name="Moran R.L."/>
            <person name="Catchen J.M."/>
            <person name="Fuller R.C."/>
        </authorList>
    </citation>
    <scope>NUCLEOTIDE SEQUENCE [LARGE SCALE GENOMIC DNA]</scope>
    <source>
        <strain evidence="2">EspeVRDwgs_2016</strain>
        <tissue evidence="2">Muscle</tissue>
    </source>
</reference>
<feature type="compositionally biased region" description="Basic and acidic residues" evidence="1">
    <location>
        <begin position="43"/>
        <end position="57"/>
    </location>
</feature>
<protein>
    <submittedName>
        <fullName evidence="2">Uncharacterized protein</fullName>
    </submittedName>
</protein>
<dbReference type="AlphaFoldDB" id="A0A5J5CEQ5"/>
<dbReference type="Proteomes" id="UP000327493">
    <property type="component" value="Chromosome 23"/>
</dbReference>
<evidence type="ECO:0000313" key="3">
    <source>
        <dbReference type="Proteomes" id="UP000327493"/>
    </source>
</evidence>
<comment type="caution">
    <text evidence="2">The sequence shown here is derived from an EMBL/GenBank/DDBJ whole genome shotgun (WGS) entry which is preliminary data.</text>
</comment>
<proteinExistence type="predicted"/>
<organism evidence="2 3">
    <name type="scientific">Etheostoma spectabile</name>
    <name type="common">orangethroat darter</name>
    <dbReference type="NCBI Taxonomy" id="54343"/>
    <lineage>
        <taxon>Eukaryota</taxon>
        <taxon>Metazoa</taxon>
        <taxon>Chordata</taxon>
        <taxon>Craniata</taxon>
        <taxon>Vertebrata</taxon>
        <taxon>Euteleostomi</taxon>
        <taxon>Actinopterygii</taxon>
        <taxon>Neopterygii</taxon>
        <taxon>Teleostei</taxon>
        <taxon>Neoteleostei</taxon>
        <taxon>Acanthomorphata</taxon>
        <taxon>Eupercaria</taxon>
        <taxon>Perciformes</taxon>
        <taxon>Percoidei</taxon>
        <taxon>Percidae</taxon>
        <taxon>Etheostomatinae</taxon>
        <taxon>Etheostoma</taxon>
    </lineage>
</organism>
<name>A0A5J5CEQ5_9PERO</name>
<dbReference type="EMBL" id="VOFY01000023">
    <property type="protein sequence ID" value="KAA8580048.1"/>
    <property type="molecule type" value="Genomic_DNA"/>
</dbReference>
<feature type="compositionally biased region" description="Basic and acidic residues" evidence="1">
    <location>
        <begin position="18"/>
        <end position="35"/>
    </location>
</feature>
<gene>
    <name evidence="2" type="ORF">FQN60_005583</name>
</gene>